<accession>A0ACA9YBP5</accession>
<dbReference type="EMBL" id="CALSDN010000007">
    <property type="protein sequence ID" value="CAH6721866.1"/>
    <property type="molecule type" value="Genomic_DNA"/>
</dbReference>
<reference evidence="1" key="1">
    <citation type="submission" date="2022-06" db="EMBL/GenBank/DDBJ databases">
        <authorList>
            <person name="Legras J.-L."/>
            <person name="Devillers H."/>
            <person name="Grondin C."/>
        </authorList>
    </citation>
    <scope>NUCLEOTIDE SEQUENCE</scope>
    <source>
        <strain evidence="1">CLIB 1444</strain>
    </source>
</reference>
<proteinExistence type="predicted"/>
<name>A0ACA9YBP5_9ASCO</name>
<dbReference type="Proteomes" id="UP001152531">
    <property type="component" value="Unassembled WGS sequence"/>
</dbReference>
<evidence type="ECO:0000313" key="1">
    <source>
        <dbReference type="EMBL" id="CAH6721866.1"/>
    </source>
</evidence>
<gene>
    <name evidence="1" type="ORF">CLIB1444_07S04214</name>
</gene>
<evidence type="ECO:0000313" key="2">
    <source>
        <dbReference type="Proteomes" id="UP001152531"/>
    </source>
</evidence>
<organism evidence="1 2">
    <name type="scientific">[Candida] jaroonii</name>
    <dbReference type="NCBI Taxonomy" id="467808"/>
    <lineage>
        <taxon>Eukaryota</taxon>
        <taxon>Fungi</taxon>
        <taxon>Dikarya</taxon>
        <taxon>Ascomycota</taxon>
        <taxon>Saccharomycotina</taxon>
        <taxon>Pichiomycetes</taxon>
        <taxon>Debaryomycetaceae</taxon>
        <taxon>Yamadazyma</taxon>
    </lineage>
</organism>
<sequence length="643" mass="73927">MNKGALHPEVKKWKAPKGPKPIQHKNKNSIGLGRSIANQRRQENEIEFLPDGEMRFTTDKREAGWVKLRSVTQESALDEFLSTAQLADTDFTADKNNQIKIIKVGNTSIVSQNGLLSPEEMEKIRIKHKLFENKLNIPRRPQWNKNQSKMEIERQENLSFLDWRRDIAQLTENNDLILTPFERNLEVWRQLWRVVERSDLVVQIVDARNPLFFRSVDLVTYVDELSDPENNQQKNNLLLVNKADLLTSKQRLAWAKYFIDKKINFVFFSAARANQILEEDLPEEDKPKKRDEHHVGEFSDDLEVEVEEELKDQVKILTIDELEDLFIKHSPKLEFDPEFPDRKLQIGLVGYPNVGKSSTINALVGSKKVSVSATPGKTKHFQTIHLSPSILLCDCPGLVFPNFAYTNGELVCNGVLPIDQLREHIPPTSLVCQRVPKYYLEAVYGIHIQIRKKEDGGNGQYPTAAELLNAYARSRGYMTQGFGSADEPRASRYILKDYINGKLLFINPPPNKLPNGEYTLATVDEQREFNKELYTLETLPESRKNQILQSMKDKNFQIDEFDLSKDLSKLNFSMHAGESDSHLYGGKQARLESLGDDLDNEFFQMNNITGTINKPFHQVNHDNSKKHNKKNKKAAKKVRVVTY</sequence>
<comment type="caution">
    <text evidence="1">The sequence shown here is derived from an EMBL/GenBank/DDBJ whole genome shotgun (WGS) entry which is preliminary data.</text>
</comment>
<protein>
    <submittedName>
        <fullName evidence="1">Large subunit GTPase 1</fullName>
    </submittedName>
</protein>
<keyword evidence="2" id="KW-1185">Reference proteome</keyword>